<dbReference type="EMBL" id="MDUX01000024">
    <property type="protein sequence ID" value="KAF7599291.1"/>
    <property type="molecule type" value="Genomic_DNA"/>
</dbReference>
<dbReference type="PANTHER" id="PTHR46401">
    <property type="entry name" value="GLYCOSYLTRANSFERASE WBBK-RELATED"/>
    <property type="match status" value="1"/>
</dbReference>
<evidence type="ECO:0000313" key="6">
    <source>
        <dbReference type="Proteomes" id="UP000216107"/>
    </source>
</evidence>
<evidence type="ECO:0000259" key="2">
    <source>
        <dbReference type="Pfam" id="PF00534"/>
    </source>
</evidence>
<dbReference type="SUPFAM" id="SSF53756">
    <property type="entry name" value="UDP-Glycosyltransferase/glycogen phosphorylase"/>
    <property type="match status" value="1"/>
</dbReference>
<comment type="caution">
    <text evidence="5">The sequence shown here is derived from an EMBL/GenBank/DDBJ whole genome shotgun (WGS) entry which is preliminary data.</text>
</comment>
<dbReference type="InterPro" id="IPR028098">
    <property type="entry name" value="Glyco_trans_4-like_N"/>
</dbReference>
<dbReference type="CDD" id="cd03809">
    <property type="entry name" value="GT4_MtfB-like"/>
    <property type="match status" value="1"/>
</dbReference>
<dbReference type="GO" id="GO:0009103">
    <property type="term" value="P:lipopolysaccharide biosynthetic process"/>
    <property type="evidence" value="ECO:0007669"/>
    <property type="project" value="TreeGrafter"/>
</dbReference>
<evidence type="ECO:0000313" key="4">
    <source>
        <dbReference type="EMBL" id="KAF7599291.1"/>
    </source>
</evidence>
<gene>
    <name evidence="4" type="ORF">BGI27_08925</name>
    <name evidence="5" type="ORF">CGU29_11645</name>
</gene>
<dbReference type="GO" id="GO:0016757">
    <property type="term" value="F:glycosyltransferase activity"/>
    <property type="evidence" value="ECO:0007669"/>
    <property type="project" value="InterPro"/>
</dbReference>
<evidence type="ECO:0000259" key="3">
    <source>
        <dbReference type="Pfam" id="PF13439"/>
    </source>
</evidence>
<dbReference type="Proteomes" id="UP000623509">
    <property type="component" value="Unassembled WGS sequence"/>
</dbReference>
<dbReference type="PANTHER" id="PTHR46401:SF2">
    <property type="entry name" value="GLYCOSYLTRANSFERASE WBBK-RELATED"/>
    <property type="match status" value="1"/>
</dbReference>
<dbReference type="EMBL" id="NMRN01000038">
    <property type="protein sequence ID" value="PAS92452.1"/>
    <property type="molecule type" value="Genomic_DNA"/>
</dbReference>
<dbReference type="InterPro" id="IPR001296">
    <property type="entry name" value="Glyco_trans_1"/>
</dbReference>
<dbReference type="Pfam" id="PF00534">
    <property type="entry name" value="Glycos_transf_1"/>
    <property type="match status" value="1"/>
</dbReference>
<feature type="domain" description="Glycosyl transferase family 1" evidence="2">
    <location>
        <begin position="196"/>
        <end position="335"/>
    </location>
</feature>
<evidence type="ECO:0000313" key="7">
    <source>
        <dbReference type="Proteomes" id="UP000623509"/>
    </source>
</evidence>
<name>A0A272EQT5_9RHOO</name>
<reference evidence="4 7" key="1">
    <citation type="submission" date="2016-08" db="EMBL/GenBank/DDBJ databases">
        <title>Candidatus Dactylopiibacterium carminicum genome sequence.</title>
        <authorList>
            <person name="Ramirez-Puebla S.T."/>
            <person name="Ormeno-Orrillo E."/>
            <person name="Vera-Ponce De Leon A."/>
            <person name="Luis L."/>
            <person name="Sanchez-Flores A."/>
            <person name="Monica R."/>
            <person name="Martinez-Romero E."/>
        </authorList>
    </citation>
    <scope>NUCLEOTIDE SEQUENCE [LARGE SCALE GENOMIC DNA]</scope>
    <source>
        <strain evidence="4">END1</strain>
    </source>
</reference>
<evidence type="ECO:0000256" key="1">
    <source>
        <dbReference type="ARBA" id="ARBA00022679"/>
    </source>
</evidence>
<protein>
    <submittedName>
        <fullName evidence="5">Glycosyl transferase group 1</fullName>
    </submittedName>
    <submittedName>
        <fullName evidence="4">Glycosyltransferase family 1 protein</fullName>
    </submittedName>
</protein>
<dbReference type="Gene3D" id="3.40.50.2000">
    <property type="entry name" value="Glycogen Phosphorylase B"/>
    <property type="match status" value="2"/>
</dbReference>
<dbReference type="Proteomes" id="UP000216107">
    <property type="component" value="Unassembled WGS sequence"/>
</dbReference>
<dbReference type="AlphaFoldDB" id="A0A272EQT5"/>
<organism evidence="5 6">
    <name type="scientific">Candidatus Dactylopiibacterium carminicum</name>
    <dbReference type="NCBI Taxonomy" id="857335"/>
    <lineage>
        <taxon>Bacteria</taxon>
        <taxon>Pseudomonadati</taxon>
        <taxon>Pseudomonadota</taxon>
        <taxon>Betaproteobacteria</taxon>
        <taxon>Rhodocyclales</taxon>
        <taxon>Rhodocyclaceae</taxon>
        <taxon>Candidatus Dactylopiibacterium</taxon>
    </lineage>
</organism>
<reference evidence="5 6" key="2">
    <citation type="submission" date="2017-07" db="EMBL/GenBank/DDBJ databases">
        <title>Candidatus Dactylopiibacterium carminicum, a nitrogen-fixing symbiont of the cochineal insect Dactylopius coccus and Dactylopius opuntiae (Hemiptera: Coccoidea: Dactylopiidae).</title>
        <authorList>
            <person name="Vera A."/>
        </authorList>
    </citation>
    <scope>NUCLEOTIDE SEQUENCE [LARGE SCALE GENOMIC DNA]</scope>
    <source>
        <strain evidence="5 6">NFDCM</strain>
    </source>
</reference>
<feature type="domain" description="Glycosyltransferase subfamily 4-like N-terminal" evidence="3">
    <location>
        <begin position="15"/>
        <end position="175"/>
    </location>
</feature>
<sequence length="371" mass="42079">MKVDFDTQIFAAQEFGGISRYYASVAQAMRDDFDVDAKVVAPLHFNAYLQALPKRYWMGRHVVRPPRFTSLVRVASMGLSVPVHCARRADILHETYYFPLTMPSLARRRVVTVYDMIHEKRPDSYPARDPVRHWKRKTVARADHVICISEYTRKDLLDLYDLPPERVSVVYLGYDSLERRLDAELGSDFRLRVLGSDEPYILFVGQRGGYKNFSGLLQAYASSLWLRQNFRLLCFGGGRLSEAECEAIKQLGVEGRVQQVGGTDDELARCYRYAALFVYPSAYEGFGIPPLEAMSLACPLACSNATSIPEVAGDAAEYFQPNEPDSIRQAMERVLGAIDVARELVVRGRAQCQRFSWRQCAGETLGVYRQL</sequence>
<keyword evidence="7" id="KW-1185">Reference proteome</keyword>
<proteinExistence type="predicted"/>
<keyword evidence="1 5" id="KW-0808">Transferase</keyword>
<dbReference type="Pfam" id="PF13439">
    <property type="entry name" value="Glyco_transf_4"/>
    <property type="match status" value="1"/>
</dbReference>
<accession>A0A272EQT5</accession>
<dbReference type="RefSeq" id="WP_095524534.1">
    <property type="nucleotide sequence ID" value="NZ_MDUX01000024.1"/>
</dbReference>
<evidence type="ECO:0000313" key="5">
    <source>
        <dbReference type="EMBL" id="PAS92452.1"/>
    </source>
</evidence>